<dbReference type="STRING" id="77044.A0A1W2TMK8"/>
<feature type="domain" description="C2H2-type" evidence="2">
    <location>
        <begin position="317"/>
        <end position="344"/>
    </location>
</feature>
<evidence type="ECO:0000259" key="2">
    <source>
        <dbReference type="SMART" id="SM00355"/>
    </source>
</evidence>
<dbReference type="PANTHER" id="PTHR23225">
    <property type="entry name" value="ZINC FINGER PROTEIN"/>
    <property type="match status" value="1"/>
</dbReference>
<dbReference type="GO" id="GO:0003700">
    <property type="term" value="F:DNA-binding transcription factor activity"/>
    <property type="evidence" value="ECO:0007669"/>
    <property type="project" value="InterPro"/>
</dbReference>
<dbReference type="Gene3D" id="3.30.160.60">
    <property type="entry name" value="Classic Zinc Finger"/>
    <property type="match status" value="1"/>
</dbReference>
<feature type="domain" description="C2H2-type" evidence="2">
    <location>
        <begin position="288"/>
        <end position="313"/>
    </location>
</feature>
<organism evidence="3">
    <name type="scientific">Rosellinia necatrix</name>
    <name type="common">White root-rot fungus</name>
    <dbReference type="NCBI Taxonomy" id="77044"/>
    <lineage>
        <taxon>Eukaryota</taxon>
        <taxon>Fungi</taxon>
        <taxon>Dikarya</taxon>
        <taxon>Ascomycota</taxon>
        <taxon>Pezizomycotina</taxon>
        <taxon>Sordariomycetes</taxon>
        <taxon>Xylariomycetidae</taxon>
        <taxon>Xylariales</taxon>
        <taxon>Xylariaceae</taxon>
        <taxon>Rosellinia</taxon>
    </lineage>
</organism>
<dbReference type="OrthoDB" id="5388486at2759"/>
<feature type="compositionally biased region" description="Low complexity" evidence="1">
    <location>
        <begin position="57"/>
        <end position="77"/>
    </location>
</feature>
<proteinExistence type="predicted"/>
<feature type="compositionally biased region" description="Polar residues" evidence="1">
    <location>
        <begin position="359"/>
        <end position="373"/>
    </location>
</feature>
<dbReference type="PANTHER" id="PTHR23225:SF2">
    <property type="entry name" value="AT09679P-RELATED"/>
    <property type="match status" value="1"/>
</dbReference>
<dbReference type="EMBL" id="DF977483">
    <property type="protein sequence ID" value="GAP89563.1"/>
    <property type="molecule type" value="Genomic_DNA"/>
</dbReference>
<dbReference type="InterPro" id="IPR039970">
    <property type="entry name" value="TF_Grauzone"/>
</dbReference>
<accession>A0A1W2TMK8</accession>
<feature type="compositionally biased region" description="Acidic residues" evidence="1">
    <location>
        <begin position="543"/>
        <end position="557"/>
    </location>
</feature>
<dbReference type="OMA" id="HLRRMHV"/>
<protein>
    <submittedName>
        <fullName evidence="3">Putative c2h2 finger domain-containing protein</fullName>
    </submittedName>
</protein>
<keyword evidence="4" id="KW-1185">Reference proteome</keyword>
<reference evidence="3" key="1">
    <citation type="submission" date="2016-03" db="EMBL/GenBank/DDBJ databases">
        <title>Draft genome sequence of Rosellinia necatrix.</title>
        <authorList>
            <person name="Kanematsu S."/>
        </authorList>
    </citation>
    <scope>NUCLEOTIDE SEQUENCE [LARGE SCALE GENOMIC DNA]</scope>
    <source>
        <strain evidence="3">W97</strain>
    </source>
</reference>
<feature type="region of interest" description="Disordered" evidence="1">
    <location>
        <begin position="359"/>
        <end position="379"/>
    </location>
</feature>
<name>A0A1W2TMK8_ROSNE</name>
<evidence type="ECO:0000313" key="4">
    <source>
        <dbReference type="Proteomes" id="UP000054516"/>
    </source>
</evidence>
<feature type="region of interest" description="Disordered" evidence="1">
    <location>
        <begin position="525"/>
        <end position="557"/>
    </location>
</feature>
<dbReference type="AlphaFoldDB" id="A0A1W2TMK8"/>
<dbReference type="InterPro" id="IPR013087">
    <property type="entry name" value="Znf_C2H2_type"/>
</dbReference>
<dbReference type="SMART" id="SM00355">
    <property type="entry name" value="ZnF_C2H2"/>
    <property type="match status" value="2"/>
</dbReference>
<feature type="region of interest" description="Disordered" evidence="1">
    <location>
        <begin position="197"/>
        <end position="285"/>
    </location>
</feature>
<evidence type="ECO:0000313" key="3">
    <source>
        <dbReference type="EMBL" id="GAP89563.1"/>
    </source>
</evidence>
<gene>
    <name evidence="3" type="ORF">SAMD00023353_3800830</name>
</gene>
<feature type="region of interest" description="Disordered" evidence="1">
    <location>
        <begin position="46"/>
        <end position="98"/>
    </location>
</feature>
<feature type="compositionally biased region" description="Basic residues" evidence="1">
    <location>
        <begin position="243"/>
        <end position="252"/>
    </location>
</feature>
<evidence type="ECO:0000256" key="1">
    <source>
        <dbReference type="SAM" id="MobiDB-lite"/>
    </source>
</evidence>
<dbReference type="Proteomes" id="UP000054516">
    <property type="component" value="Unassembled WGS sequence"/>
</dbReference>
<feature type="compositionally biased region" description="Acidic residues" evidence="1">
    <location>
        <begin position="216"/>
        <end position="228"/>
    </location>
</feature>
<sequence length="557" mass="62200">MDPEIKRSVSPMSPASPYTVNRFLMDTTKSPYPIYTTFDSIAQRAMPPAPSARFQRSGSPSYTNSSSTCSSSLSPPTDDFYYINSPPTPSDAPRPPHPDSWKLCSQMYQFTGMADACVNLGEINPMQEFQGLYDDPARGFNFPARTCSMSSDESHTSGQQWPEEMCQYPRELSPDDIDVKEEICIPNAMDHLYALGADDIEPPHGSDSPYLKTEPNDDNDVADEDDEYSPYKKSKNGSTKSTRIMKSHKRRSASQSSSDAKRPRPTAEESVVVRPGPRPSIRGAGGQYVCPDCPSKLTFKDQTGLDSHVKKQHTRPFTCIFRFAGCGSTFASKNEWKRHCASQHIVLQYWVCQQDACSQVSNKPNAPKKSSGTGRKRRDCLRYPDAHPSALPNGTIFNRKDLYTQHLRRMHVPSHLKNKVKTKVVVPEWEDQQRVCQEAALRIRCQLPTHMMCPAPNCNVRFDGPTAWDERMEHVAKHLEKAAAGAEPPLRFDGDTDVTLVEWATSPAIGILRREENDGWTLLNPLKATGYPTQSPATAGSKDDEDDGYADAECEDE</sequence>